<feature type="domain" description="MvdD-like pre-ATP grasp" evidence="2">
    <location>
        <begin position="31"/>
        <end position="146"/>
    </location>
</feature>
<evidence type="ECO:0000259" key="2">
    <source>
        <dbReference type="Pfam" id="PF21068"/>
    </source>
</evidence>
<dbReference type="PANTHER" id="PTHR21621:SF0">
    <property type="entry name" value="BETA-CITRYLGLUTAMATE SYNTHASE B-RELATED"/>
    <property type="match status" value="1"/>
</dbReference>
<name>A0A0K2ZJQ6_9XANT</name>
<sequence>MRAEDAIGGTRPEASESDGSAGVASGRATRNVLIHTVRNDFHATVVTHALGLRGHRVIRWIGQDYPERITGSVSFMDDQVGIRFSVDEAAFTPSQVDVVWFRRHATPVAPSFIDRRDVDFVTDELQIADTAHARLFDHAFWINSTRASAACDVKTTQLMVAKAVGMTLPRTLVSNDPKDIRAFLSRGEACIYKPLSGHTWTEEDWTRKTCTAEVTLEHLPADPILQATPGIFQQKVRKSYEVRVQFFGAFYAGVKIESSSLRAGDLDWRIDQDTIASCQPAVLPTHVYAGCRDMMRRLGIVSGGFDFIVDDRGQWIFMEVNEAGQFLFIESWCEQLPLLDAFCQFIEKADAEFEYAPTPTPLTLKAACASAEQVGVLSKHK</sequence>
<gene>
    <name evidence="3" type="ORF">XTALMG727_1484</name>
</gene>
<dbReference type="Pfam" id="PF21068">
    <property type="entry name" value="ATPgraspMvdD"/>
    <property type="match status" value="1"/>
</dbReference>
<dbReference type="GO" id="GO:0018169">
    <property type="term" value="F:ribosomal S6-glutamic acid ligase activity"/>
    <property type="evidence" value="ECO:0007669"/>
    <property type="project" value="TreeGrafter"/>
</dbReference>
<organism evidence="3 4">
    <name type="scientific">Xanthomonas graminis pv. arrhenatheri LMG 727</name>
    <dbReference type="NCBI Taxonomy" id="1195923"/>
    <lineage>
        <taxon>Bacteria</taxon>
        <taxon>Pseudomonadati</taxon>
        <taxon>Pseudomonadota</taxon>
        <taxon>Gammaproteobacteria</taxon>
        <taxon>Lysobacterales</taxon>
        <taxon>Lysobacteraceae</taxon>
        <taxon>Xanthomonas</taxon>
        <taxon>Xanthomonas translucens group</taxon>
        <taxon>Xanthomonas graminis</taxon>
    </lineage>
</organism>
<reference evidence="4" key="1">
    <citation type="submission" date="2015-07" db="EMBL/GenBank/DDBJ databases">
        <authorList>
            <person name="Wibberg D."/>
        </authorList>
    </citation>
    <scope>NUCLEOTIDE SEQUENCE [LARGE SCALE GENOMIC DNA]</scope>
</reference>
<evidence type="ECO:0000313" key="3">
    <source>
        <dbReference type="EMBL" id="CTP85878.1"/>
    </source>
</evidence>
<feature type="region of interest" description="Disordered" evidence="1">
    <location>
        <begin position="1"/>
        <end position="23"/>
    </location>
</feature>
<proteinExistence type="predicted"/>
<dbReference type="GO" id="GO:0005737">
    <property type="term" value="C:cytoplasm"/>
    <property type="evidence" value="ECO:0007669"/>
    <property type="project" value="TreeGrafter"/>
</dbReference>
<dbReference type="EMBL" id="CXOI01000021">
    <property type="protein sequence ID" value="CTP85878.1"/>
    <property type="molecule type" value="Genomic_DNA"/>
</dbReference>
<protein>
    <recommendedName>
        <fullName evidence="2">MvdD-like pre-ATP grasp domain-containing protein</fullName>
    </recommendedName>
</protein>
<dbReference type="Gene3D" id="3.30.470.20">
    <property type="entry name" value="ATP-grasp fold, B domain"/>
    <property type="match status" value="1"/>
</dbReference>
<accession>A0A0K2ZJQ6</accession>
<dbReference type="AlphaFoldDB" id="A0A0K2ZJQ6"/>
<evidence type="ECO:0000256" key="1">
    <source>
        <dbReference type="SAM" id="MobiDB-lite"/>
    </source>
</evidence>
<dbReference type="Proteomes" id="UP000046187">
    <property type="component" value="Unassembled WGS sequence"/>
</dbReference>
<dbReference type="GO" id="GO:0009432">
    <property type="term" value="P:SOS response"/>
    <property type="evidence" value="ECO:0007669"/>
    <property type="project" value="TreeGrafter"/>
</dbReference>
<keyword evidence="4" id="KW-1185">Reference proteome</keyword>
<dbReference type="SUPFAM" id="SSF56059">
    <property type="entry name" value="Glutathione synthetase ATP-binding domain-like"/>
    <property type="match status" value="1"/>
</dbReference>
<dbReference type="RefSeq" id="WP_231108171.1">
    <property type="nucleotide sequence ID" value="NZ_CXOI01000021.1"/>
</dbReference>
<dbReference type="InterPro" id="IPR048936">
    <property type="entry name" value="MvdD-like_ATPgrasp"/>
</dbReference>
<dbReference type="PANTHER" id="PTHR21621">
    <property type="entry name" value="RIBOSOMAL PROTEIN S6 MODIFICATION PROTEIN"/>
    <property type="match status" value="1"/>
</dbReference>
<evidence type="ECO:0000313" key="4">
    <source>
        <dbReference type="Proteomes" id="UP000046187"/>
    </source>
</evidence>